<reference evidence="1" key="1">
    <citation type="submission" date="2019-08" db="EMBL/GenBank/DDBJ databases">
        <title>Genome sequence of Clostridiales bacterium MT110.</title>
        <authorList>
            <person name="Cao J."/>
        </authorList>
    </citation>
    <scope>NUCLEOTIDE SEQUENCE</scope>
    <source>
        <strain evidence="1">MT110</strain>
    </source>
</reference>
<proteinExistence type="predicted"/>
<sequence>MSKRGLRVLVVDDEQDYCNVMKVILTAKGHHTDVASTGAAALSLMEQGGYDLVISDLMMPEMDGRQLLHEIKSLYPGTEVIMMTAYGSIENAVEAMRDGAYSYVTKGGNPEELIREIGKLQDMLSLKLENQLLKEKVSVVDAMLESNNPAFQGTLSIARKAAVSDSNILILGESGTGKEVFARYIHQNSSRSKRQFMDLNCHAIAETVLESELFGHEKGSFTGALNKRIGRIEAADQGTLFLDEIGDIPLSMQAKLLKTIENKKIYRMGGNEEIEVDFRLVTATNKDLELEIEEGRFREDFYYRISTITINIPPLRKRKEDLPLLIDYFFKRSQNEMKKPIRKIDSHVTDFLLTYHYPGNIRELKNIIERLVVLSENGIVDTDSLPVSGREDKRKQAVVLDRGLREIRKEAEREYIQSMLLKNNNNMSRTAEMLGITRRQLFNKIAEYQLDK</sequence>
<keyword evidence="2" id="KW-1185">Reference proteome</keyword>
<dbReference type="Proteomes" id="UP000594014">
    <property type="component" value="Chromosome"/>
</dbReference>
<protein>
    <submittedName>
        <fullName evidence="1">Sigma-54-dependent Fis family transcriptional regulator</fullName>
    </submittedName>
</protein>
<organism evidence="1 2">
    <name type="scientific">Anoxybacterium hadale</name>
    <dbReference type="NCBI Taxonomy" id="3408580"/>
    <lineage>
        <taxon>Bacteria</taxon>
        <taxon>Bacillati</taxon>
        <taxon>Bacillota</taxon>
        <taxon>Clostridia</taxon>
        <taxon>Peptostreptococcales</taxon>
        <taxon>Anaerovoracaceae</taxon>
        <taxon>Anoxybacterium</taxon>
    </lineage>
</organism>
<dbReference type="EMBL" id="CP042469">
    <property type="protein sequence ID" value="QOX64328.1"/>
    <property type="molecule type" value="Genomic_DNA"/>
</dbReference>
<gene>
    <name evidence="1" type="ORF">FRZ06_13735</name>
</gene>
<evidence type="ECO:0000313" key="1">
    <source>
        <dbReference type="EMBL" id="QOX64328.1"/>
    </source>
</evidence>
<accession>A0ACD1ACI7</accession>
<evidence type="ECO:0000313" key="2">
    <source>
        <dbReference type="Proteomes" id="UP000594014"/>
    </source>
</evidence>
<name>A0ACD1ACI7_9FIRM</name>